<dbReference type="Gene3D" id="3.40.50.11420">
    <property type="match status" value="1"/>
</dbReference>
<proteinExistence type="predicted"/>
<evidence type="ECO:0000259" key="3">
    <source>
        <dbReference type="Pfam" id="PF18133"/>
    </source>
</evidence>
<feature type="domain" description="G" evidence="1">
    <location>
        <begin position="11"/>
        <end position="124"/>
    </location>
</feature>
<dbReference type="RefSeq" id="WP_201328396.1">
    <property type="nucleotide sequence ID" value="NZ_AP017470.1"/>
</dbReference>
<dbReference type="Pfam" id="PF01926">
    <property type="entry name" value="MMR_HSR1"/>
    <property type="match status" value="1"/>
</dbReference>
<dbReference type="InterPro" id="IPR005225">
    <property type="entry name" value="Small_GTP-bd"/>
</dbReference>
<dbReference type="NCBIfam" id="TIGR00231">
    <property type="entry name" value="small_GTP"/>
    <property type="match status" value="1"/>
</dbReference>
<dbReference type="Gene3D" id="3.40.50.300">
    <property type="entry name" value="P-loop containing nucleotide triphosphate hydrolases"/>
    <property type="match status" value="1"/>
</dbReference>
<dbReference type="InterPro" id="IPR027417">
    <property type="entry name" value="P-loop_NTPase"/>
</dbReference>
<dbReference type="Pfam" id="PF18133">
    <property type="entry name" value="HydF_tetramer"/>
    <property type="match status" value="1"/>
</dbReference>
<dbReference type="InterPro" id="IPR006073">
    <property type="entry name" value="GTP-bd"/>
</dbReference>
<dbReference type="EMBL" id="AP017470">
    <property type="protein sequence ID" value="BBB32057.1"/>
    <property type="molecule type" value="Genomic_DNA"/>
</dbReference>
<keyword evidence="5" id="KW-1185">Reference proteome</keyword>
<accession>A0A7R6SYT4</accession>
<dbReference type="CDD" id="cd00880">
    <property type="entry name" value="Era_like"/>
    <property type="match status" value="1"/>
</dbReference>
<dbReference type="InterPro" id="IPR040644">
    <property type="entry name" value="HydF_tetramer"/>
</dbReference>
<dbReference type="GO" id="GO:0030488">
    <property type="term" value="P:tRNA methylation"/>
    <property type="evidence" value="ECO:0007669"/>
    <property type="project" value="TreeGrafter"/>
</dbReference>
<dbReference type="NCBIfam" id="TIGR03918">
    <property type="entry name" value="GTP_HydF"/>
    <property type="match status" value="1"/>
</dbReference>
<dbReference type="InterPro" id="IPR041606">
    <property type="entry name" value="HydF_dimer"/>
</dbReference>
<gene>
    <name evidence="4" type="ORF">TTHT_0466</name>
</gene>
<evidence type="ECO:0000313" key="5">
    <source>
        <dbReference type="Proteomes" id="UP000595564"/>
    </source>
</evidence>
<dbReference type="GO" id="GO:0002098">
    <property type="term" value="P:tRNA wobble uridine modification"/>
    <property type="evidence" value="ECO:0007669"/>
    <property type="project" value="TreeGrafter"/>
</dbReference>
<name>A0A7R6SYT4_9BACT</name>
<dbReference type="InterPro" id="IPR023873">
    <property type="entry name" value="FeFe-hyd_GTPase_HydF"/>
</dbReference>
<evidence type="ECO:0000259" key="1">
    <source>
        <dbReference type="Pfam" id="PF01926"/>
    </source>
</evidence>
<organism evidence="4 5">
    <name type="scientific">Thermotomaculum hydrothermale</name>
    <dbReference type="NCBI Taxonomy" id="981385"/>
    <lineage>
        <taxon>Bacteria</taxon>
        <taxon>Pseudomonadati</taxon>
        <taxon>Acidobacteriota</taxon>
        <taxon>Holophagae</taxon>
        <taxon>Thermotomaculales</taxon>
        <taxon>Thermotomaculaceae</taxon>
        <taxon>Thermotomaculum</taxon>
    </lineage>
</organism>
<dbReference type="GO" id="GO:0005737">
    <property type="term" value="C:cytoplasm"/>
    <property type="evidence" value="ECO:0007669"/>
    <property type="project" value="TreeGrafter"/>
</dbReference>
<protein>
    <submittedName>
        <fullName evidence="4">Small GTP-binding protein</fullName>
    </submittedName>
</protein>
<dbReference type="SUPFAM" id="SSF52540">
    <property type="entry name" value="P-loop containing nucleoside triphosphate hydrolases"/>
    <property type="match status" value="1"/>
</dbReference>
<dbReference type="PANTHER" id="PTHR42714">
    <property type="entry name" value="TRNA MODIFICATION GTPASE GTPBP3"/>
    <property type="match status" value="1"/>
</dbReference>
<dbReference type="Pfam" id="PF18128">
    <property type="entry name" value="HydF_dimer"/>
    <property type="match status" value="1"/>
</dbReference>
<feature type="domain" description="Hydrogen maturase F tetramerization" evidence="3">
    <location>
        <begin position="272"/>
        <end position="387"/>
    </location>
</feature>
<reference evidence="4 5" key="1">
    <citation type="journal article" date="2012" name="Extremophiles">
        <title>Thermotomaculum hydrothermale gen. nov., sp. nov., a novel heterotrophic thermophile within the phylum Acidobacteria from a deep-sea hydrothermal vent chimney in the Southern Okinawa Trough.</title>
        <authorList>
            <person name="Izumi H."/>
            <person name="Nunoura T."/>
            <person name="Miyazaki M."/>
            <person name="Mino S."/>
            <person name="Toki T."/>
            <person name="Takai K."/>
            <person name="Sako Y."/>
            <person name="Sawabe T."/>
            <person name="Nakagawa S."/>
        </authorList>
    </citation>
    <scope>NUCLEOTIDE SEQUENCE [LARGE SCALE GENOMIC DNA]</scope>
    <source>
        <strain evidence="4 5">AC55</strain>
    </source>
</reference>
<dbReference type="PANTHER" id="PTHR42714:SF6">
    <property type="entry name" value="TRANSLATION INITIATION FACTOR IF-2"/>
    <property type="match status" value="1"/>
</dbReference>
<dbReference type="KEGG" id="thyd:TTHT_0466"/>
<dbReference type="GO" id="GO:0005525">
    <property type="term" value="F:GTP binding"/>
    <property type="evidence" value="ECO:0007669"/>
    <property type="project" value="InterPro"/>
</dbReference>
<dbReference type="Proteomes" id="UP000595564">
    <property type="component" value="Chromosome"/>
</dbReference>
<feature type="domain" description="Hydrogen maturase F dimerization" evidence="2">
    <location>
        <begin position="169"/>
        <end position="267"/>
    </location>
</feature>
<sequence>MFGTPSSIKPHIAVFGKRNAGKSSLINALTGQNLAIVSDVAGTTTDPVYKSFELLPFGAVVFIDTAGLDDTGDLGKLRVKKSYEILNKTDLALIVVEKELSEFETNLIKEIEQTGTDYLVVYNKSDIYNYKNIKNGIPVNTKTKEGIDILKKRIIEILEKHKALQSEGLVSDLVNEGGFAVLVVPIDEEAPKGRLILPQVQTIRDILDNDAFCLVVKERELYNALNLLNKDPDIVITDSQAFLKVAADVPDHIPMTSFSILFARYKGDLNLFIEGAKEIENLENGDTVLIMEACSHHQVGDDIGTVKIPRLLRQYTGKKLNFEFYKGKGFDFARKDIKLVIHCGGCMLNRKSMISRMDIFNKNNIKITNYGITIAYTLGILPRALKPFDIDFKY</sequence>
<evidence type="ECO:0000259" key="2">
    <source>
        <dbReference type="Pfam" id="PF18128"/>
    </source>
</evidence>
<dbReference type="Gene3D" id="3.40.50.11410">
    <property type="match status" value="1"/>
</dbReference>
<dbReference type="AlphaFoldDB" id="A0A7R6SYT4"/>
<evidence type="ECO:0000313" key="4">
    <source>
        <dbReference type="EMBL" id="BBB32057.1"/>
    </source>
</evidence>